<dbReference type="PANTHER" id="PTHR44259">
    <property type="entry name" value="OS07G0183000 PROTEIN-RELATED"/>
    <property type="match status" value="1"/>
</dbReference>
<proteinExistence type="predicted"/>
<name>A0A2P6RP74_ROSCH</name>
<dbReference type="Gramene" id="PRQ48225">
    <property type="protein sequence ID" value="PRQ48225"/>
    <property type="gene ID" value="RchiOBHm_Chr2g0108321"/>
</dbReference>
<dbReference type="EMBL" id="PDCK01000040">
    <property type="protein sequence ID" value="PRQ48225.1"/>
    <property type="molecule type" value="Genomic_DNA"/>
</dbReference>
<dbReference type="InterPro" id="IPR005174">
    <property type="entry name" value="KIB1-4_b-propeller"/>
</dbReference>
<feature type="domain" description="KIB1-4 beta-propeller" evidence="1">
    <location>
        <begin position="1"/>
        <end position="85"/>
    </location>
</feature>
<evidence type="ECO:0000259" key="1">
    <source>
        <dbReference type="Pfam" id="PF03478"/>
    </source>
</evidence>
<gene>
    <name evidence="2" type="ORF">RchiOBHm_Chr2g0108321</name>
</gene>
<organism evidence="2 3">
    <name type="scientific">Rosa chinensis</name>
    <name type="common">China rose</name>
    <dbReference type="NCBI Taxonomy" id="74649"/>
    <lineage>
        <taxon>Eukaryota</taxon>
        <taxon>Viridiplantae</taxon>
        <taxon>Streptophyta</taxon>
        <taxon>Embryophyta</taxon>
        <taxon>Tracheophyta</taxon>
        <taxon>Spermatophyta</taxon>
        <taxon>Magnoliopsida</taxon>
        <taxon>eudicotyledons</taxon>
        <taxon>Gunneridae</taxon>
        <taxon>Pentapetalae</taxon>
        <taxon>rosids</taxon>
        <taxon>fabids</taxon>
        <taxon>Rosales</taxon>
        <taxon>Rosaceae</taxon>
        <taxon>Rosoideae</taxon>
        <taxon>Rosoideae incertae sedis</taxon>
        <taxon>Rosa</taxon>
    </lineage>
</organism>
<evidence type="ECO:0000313" key="3">
    <source>
        <dbReference type="Proteomes" id="UP000238479"/>
    </source>
</evidence>
<dbReference type="Proteomes" id="UP000238479">
    <property type="component" value="Chromosome 2"/>
</dbReference>
<reference evidence="2 3" key="1">
    <citation type="journal article" date="2018" name="Nat. Genet.">
        <title>The Rosa genome provides new insights in the design of modern roses.</title>
        <authorList>
            <person name="Bendahmane M."/>
        </authorList>
    </citation>
    <scope>NUCLEOTIDE SEQUENCE [LARGE SCALE GENOMIC DNA]</scope>
    <source>
        <strain evidence="3">cv. Old Blush</strain>
    </source>
</reference>
<accession>A0A2P6RP74</accession>
<dbReference type="PANTHER" id="PTHR44259:SF107">
    <property type="entry name" value="F-BOX PROTEIN SKIP23-LIKE"/>
    <property type="match status" value="1"/>
</dbReference>
<comment type="caution">
    <text evidence="2">The sequence shown here is derived from an EMBL/GenBank/DDBJ whole genome shotgun (WGS) entry which is preliminary data.</text>
</comment>
<protein>
    <recommendedName>
        <fullName evidence="1">KIB1-4 beta-propeller domain-containing protein</fullName>
    </recommendedName>
</protein>
<dbReference type="Pfam" id="PF03478">
    <property type="entry name" value="Beta-prop_KIB1-4"/>
    <property type="match status" value="1"/>
</dbReference>
<dbReference type="AlphaFoldDB" id="A0A2P6RP74"/>
<dbReference type="InterPro" id="IPR050942">
    <property type="entry name" value="F-box_BR-signaling"/>
</dbReference>
<keyword evidence="3" id="KW-1185">Reference proteome</keyword>
<sequence>MVQRYMEYSEDKRVTKKFRVFELNFQTGEWTEKNTLGGVALFVGDNSSICVLASKVSGFQSNCIYFNHDCDYVGGGDEYDFGVYNVEDQSFPKTYTNRVKKILQMSYPQPIWVKPTLSFPL</sequence>
<evidence type="ECO:0000313" key="2">
    <source>
        <dbReference type="EMBL" id="PRQ48225.1"/>
    </source>
</evidence>
<dbReference type="STRING" id="74649.A0A2P6RP74"/>